<keyword evidence="6" id="KW-0822">Tryptophan biosynthesis</keyword>
<dbReference type="InterPro" id="IPR013785">
    <property type="entry name" value="Aldolase_TIM"/>
</dbReference>
<dbReference type="InterPro" id="IPR001468">
    <property type="entry name" value="Indole-3-GlycerolPSynthase_CS"/>
</dbReference>
<dbReference type="AlphaFoldDB" id="A0A6J6HLK6"/>
<comment type="catalytic activity">
    <reaction evidence="1">
        <text>1-(2-carboxyphenylamino)-1-deoxy-D-ribulose 5-phosphate + H(+) = (1S,2R)-1-C-(indol-3-yl)glycerol 3-phosphate + CO2 + H2O</text>
        <dbReference type="Rhea" id="RHEA:23476"/>
        <dbReference type="ChEBI" id="CHEBI:15377"/>
        <dbReference type="ChEBI" id="CHEBI:15378"/>
        <dbReference type="ChEBI" id="CHEBI:16526"/>
        <dbReference type="ChEBI" id="CHEBI:58613"/>
        <dbReference type="ChEBI" id="CHEBI:58866"/>
        <dbReference type="EC" id="4.1.1.48"/>
    </reaction>
</comment>
<protein>
    <recommendedName>
        <fullName evidence="3">indole-3-glycerol-phosphate synthase</fullName>
        <ecNumber evidence="3">4.1.1.48</ecNumber>
    </recommendedName>
</protein>
<dbReference type="InterPro" id="IPR011060">
    <property type="entry name" value="RibuloseP-bd_barrel"/>
</dbReference>
<keyword evidence="7" id="KW-0057">Aromatic amino acid biosynthesis</keyword>
<dbReference type="UniPathway" id="UPA00035">
    <property type="reaction ID" value="UER00043"/>
</dbReference>
<feature type="domain" description="Indole-3-glycerol phosphate synthase" evidence="9">
    <location>
        <begin position="3"/>
        <end position="248"/>
    </location>
</feature>
<dbReference type="GO" id="GO:0004425">
    <property type="term" value="F:indole-3-glycerol-phosphate synthase activity"/>
    <property type="evidence" value="ECO:0007669"/>
    <property type="project" value="UniProtKB-EC"/>
</dbReference>
<dbReference type="InterPro" id="IPR045186">
    <property type="entry name" value="Indole-3-glycerol_P_synth"/>
</dbReference>
<dbReference type="NCBIfam" id="NF001369">
    <property type="entry name" value="PRK00278.1-1"/>
    <property type="match status" value="1"/>
</dbReference>
<dbReference type="PROSITE" id="PS00614">
    <property type="entry name" value="IGPS"/>
    <property type="match status" value="1"/>
</dbReference>
<name>A0A6J6HLK6_9ZZZZ</name>
<accession>A0A6J6HLK6</accession>
<evidence type="ECO:0000256" key="3">
    <source>
        <dbReference type="ARBA" id="ARBA00012362"/>
    </source>
</evidence>
<dbReference type="Pfam" id="PF00218">
    <property type="entry name" value="IGPS"/>
    <property type="match status" value="1"/>
</dbReference>
<evidence type="ECO:0000259" key="9">
    <source>
        <dbReference type="Pfam" id="PF00218"/>
    </source>
</evidence>
<dbReference type="CDD" id="cd00331">
    <property type="entry name" value="IGPS"/>
    <property type="match status" value="1"/>
</dbReference>
<evidence type="ECO:0000313" key="10">
    <source>
        <dbReference type="EMBL" id="CAB4614030.1"/>
    </source>
</evidence>
<dbReference type="PANTHER" id="PTHR22854">
    <property type="entry name" value="TRYPTOPHAN BIOSYNTHESIS PROTEIN"/>
    <property type="match status" value="1"/>
</dbReference>
<dbReference type="GO" id="GO:0000162">
    <property type="term" value="P:L-tryptophan biosynthetic process"/>
    <property type="evidence" value="ECO:0007669"/>
    <property type="project" value="UniProtKB-UniPathway"/>
</dbReference>
<dbReference type="PANTHER" id="PTHR22854:SF2">
    <property type="entry name" value="INDOLE-3-GLYCEROL-PHOSPHATE SYNTHASE"/>
    <property type="match status" value="1"/>
</dbReference>
<keyword evidence="8" id="KW-0456">Lyase</keyword>
<evidence type="ECO:0000256" key="4">
    <source>
        <dbReference type="ARBA" id="ARBA00022605"/>
    </source>
</evidence>
<evidence type="ECO:0000256" key="1">
    <source>
        <dbReference type="ARBA" id="ARBA00001633"/>
    </source>
</evidence>
<evidence type="ECO:0000256" key="8">
    <source>
        <dbReference type="ARBA" id="ARBA00023239"/>
    </source>
</evidence>
<dbReference type="FunFam" id="3.20.20.70:FF:000024">
    <property type="entry name" value="Indole-3-glycerol phosphate synthase"/>
    <property type="match status" value="1"/>
</dbReference>
<evidence type="ECO:0000256" key="7">
    <source>
        <dbReference type="ARBA" id="ARBA00023141"/>
    </source>
</evidence>
<dbReference type="GO" id="GO:0004640">
    <property type="term" value="F:phosphoribosylanthranilate isomerase activity"/>
    <property type="evidence" value="ECO:0007669"/>
    <property type="project" value="TreeGrafter"/>
</dbReference>
<evidence type="ECO:0000256" key="5">
    <source>
        <dbReference type="ARBA" id="ARBA00022793"/>
    </source>
</evidence>
<comment type="pathway">
    <text evidence="2">Amino-acid biosynthesis; L-tryptophan biosynthesis; L-tryptophan from chorismate: step 4/5.</text>
</comment>
<keyword evidence="5" id="KW-0210">Decarboxylase</keyword>
<keyword evidence="4" id="KW-0028">Amino-acid biosynthesis</keyword>
<dbReference type="EC" id="4.1.1.48" evidence="3"/>
<dbReference type="Gene3D" id="3.20.20.70">
    <property type="entry name" value="Aldolase class I"/>
    <property type="match status" value="1"/>
</dbReference>
<dbReference type="InterPro" id="IPR013798">
    <property type="entry name" value="Indole-3-glycerol_P_synth_dom"/>
</dbReference>
<dbReference type="SUPFAM" id="SSF51366">
    <property type="entry name" value="Ribulose-phoshate binding barrel"/>
    <property type="match status" value="1"/>
</dbReference>
<evidence type="ECO:0000256" key="2">
    <source>
        <dbReference type="ARBA" id="ARBA00004696"/>
    </source>
</evidence>
<organism evidence="10">
    <name type="scientific">freshwater metagenome</name>
    <dbReference type="NCBI Taxonomy" id="449393"/>
    <lineage>
        <taxon>unclassified sequences</taxon>
        <taxon>metagenomes</taxon>
        <taxon>ecological metagenomes</taxon>
    </lineage>
</organism>
<evidence type="ECO:0000256" key="6">
    <source>
        <dbReference type="ARBA" id="ARBA00022822"/>
    </source>
</evidence>
<sequence length="259" mass="27408">MLQSLYAGAIADAKTRQEVVSLSEIEQLASKARPALDAIAHLGSGEFVKVIAEIKRASPSKGHLATISDPGALAKVYESAGASAVSVLTEQRSFLGSLQDFDEVRAAVSLPLLRKDFIANEYQVFEARAHGADIVLLIAAGLDPADLIRLKTLIESLGMTAFIETHNRDEVEFAASIGSKLVGVNARNLTTFETDRNLFEQLVDILPGDCIKVAESAVRGVADVKAYAAAGADCVLVGEALVTGDAEDLVRAFSRIAKA</sequence>
<reference evidence="10" key="1">
    <citation type="submission" date="2020-05" db="EMBL/GenBank/DDBJ databases">
        <authorList>
            <person name="Chiriac C."/>
            <person name="Salcher M."/>
            <person name="Ghai R."/>
            <person name="Kavagutti S V."/>
        </authorList>
    </citation>
    <scope>NUCLEOTIDE SEQUENCE</scope>
</reference>
<proteinExistence type="predicted"/>
<dbReference type="EMBL" id="CAEZVE010000004">
    <property type="protein sequence ID" value="CAB4614030.1"/>
    <property type="molecule type" value="Genomic_DNA"/>
</dbReference>
<gene>
    <name evidence="10" type="ORF">UFOPK1931_00055</name>
</gene>